<name>A0A438F9T3_VITVI</name>
<keyword evidence="7" id="KW-0539">Nucleus</keyword>
<dbReference type="PROSITE" id="PS50157">
    <property type="entry name" value="ZINC_FINGER_C2H2_2"/>
    <property type="match status" value="1"/>
</dbReference>
<dbReference type="Proteomes" id="UP000288805">
    <property type="component" value="Unassembled WGS sequence"/>
</dbReference>
<keyword evidence="3 8" id="KW-0863">Zinc-finger</keyword>
<dbReference type="PANTHER" id="PTHR45801">
    <property type="entry name" value="OS07G0101800 PROTEIN"/>
    <property type="match status" value="1"/>
</dbReference>
<gene>
    <name evidence="11" type="primary">ZFP10_1</name>
    <name evidence="11" type="ORF">CK203_075061</name>
</gene>
<dbReference type="PANTHER" id="PTHR45801:SF119">
    <property type="entry name" value="ZINC FINGER PROTEIN 10-LIKE"/>
    <property type="match status" value="1"/>
</dbReference>
<dbReference type="Pfam" id="PF13912">
    <property type="entry name" value="zf-C2H2_6"/>
    <property type="match status" value="1"/>
</dbReference>
<feature type="region of interest" description="Disordered" evidence="9">
    <location>
        <begin position="152"/>
        <end position="183"/>
    </location>
</feature>
<evidence type="ECO:0000256" key="3">
    <source>
        <dbReference type="ARBA" id="ARBA00022771"/>
    </source>
</evidence>
<protein>
    <submittedName>
        <fullName evidence="11">Zinc finger protein 10</fullName>
    </submittedName>
</protein>
<evidence type="ECO:0000256" key="4">
    <source>
        <dbReference type="ARBA" id="ARBA00022833"/>
    </source>
</evidence>
<reference evidence="11 12" key="1">
    <citation type="journal article" date="2018" name="PLoS Genet.">
        <title>Population sequencing reveals clonal diversity and ancestral inbreeding in the grapevine cultivar Chardonnay.</title>
        <authorList>
            <person name="Roach M.J."/>
            <person name="Johnson D.L."/>
            <person name="Bohlmann J."/>
            <person name="van Vuuren H.J."/>
            <person name="Jones S.J."/>
            <person name="Pretorius I.S."/>
            <person name="Schmidt S.A."/>
            <person name="Borneman A.R."/>
        </authorList>
    </citation>
    <scope>NUCLEOTIDE SEQUENCE [LARGE SCALE GENOMIC DNA]</scope>
    <source>
        <strain evidence="12">cv. Chardonnay</strain>
        <tissue evidence="11">Leaf</tissue>
    </source>
</reference>
<evidence type="ECO:0000259" key="10">
    <source>
        <dbReference type="PROSITE" id="PS50157"/>
    </source>
</evidence>
<evidence type="ECO:0000313" key="11">
    <source>
        <dbReference type="EMBL" id="RVW56709.1"/>
    </source>
</evidence>
<evidence type="ECO:0000313" key="12">
    <source>
        <dbReference type="Proteomes" id="UP000288805"/>
    </source>
</evidence>
<dbReference type="AlphaFoldDB" id="A0A438F9T3"/>
<dbReference type="EMBL" id="QGNW01001073">
    <property type="protein sequence ID" value="RVW56709.1"/>
    <property type="molecule type" value="Genomic_DNA"/>
</dbReference>
<evidence type="ECO:0000256" key="1">
    <source>
        <dbReference type="ARBA" id="ARBA00004123"/>
    </source>
</evidence>
<accession>A0A438F9T3</accession>
<dbReference type="InterPro" id="IPR036236">
    <property type="entry name" value="Znf_C2H2_sf"/>
</dbReference>
<dbReference type="InterPro" id="IPR052426">
    <property type="entry name" value="Plant_dev_regulator"/>
</dbReference>
<comment type="caution">
    <text evidence="11">The sequence shown here is derived from an EMBL/GenBank/DDBJ whole genome shotgun (WGS) entry which is preliminary data.</text>
</comment>
<dbReference type="GO" id="GO:0008270">
    <property type="term" value="F:zinc ion binding"/>
    <property type="evidence" value="ECO:0007669"/>
    <property type="project" value="UniProtKB-KW"/>
</dbReference>
<dbReference type="PROSITE" id="PS00028">
    <property type="entry name" value="ZINC_FINGER_C2H2_1"/>
    <property type="match status" value="1"/>
</dbReference>
<evidence type="ECO:0000256" key="8">
    <source>
        <dbReference type="PROSITE-ProRule" id="PRU00042"/>
    </source>
</evidence>
<comment type="subcellular location">
    <subcellularLocation>
        <location evidence="1">Nucleus</location>
    </subcellularLocation>
</comment>
<feature type="domain" description="C2H2-type" evidence="10">
    <location>
        <begin position="50"/>
        <end position="77"/>
    </location>
</feature>
<keyword evidence="5" id="KW-0805">Transcription regulation</keyword>
<evidence type="ECO:0000256" key="5">
    <source>
        <dbReference type="ARBA" id="ARBA00023015"/>
    </source>
</evidence>
<evidence type="ECO:0000256" key="6">
    <source>
        <dbReference type="ARBA" id="ARBA00023163"/>
    </source>
</evidence>
<sequence length="251" mass="28812">MEQARYWMWNKGKGRWKSHLDASSNSWEEEAFAKDASQPFGAFIWPPRSYSCSFCRREFRTAQALGGHMNVHRRDRARLKLQPPSPIKRYPVNRWVMKTQIKFAPWVSVLSTQENCEELSMISSTVQEHHEGTFSCFPQSWSNSVPIRVFSIPDSKRREGNPMKKRKSRVRDEANSSKSDLSMSLNLVIGPGKEQTVSCKRRRTDQIPLPFFLKGSSATRHDLQSQITALSLDSAEGLDLELRLGDPPKVK</sequence>
<proteinExistence type="predicted"/>
<organism evidence="11 12">
    <name type="scientific">Vitis vinifera</name>
    <name type="common">Grape</name>
    <dbReference type="NCBI Taxonomy" id="29760"/>
    <lineage>
        <taxon>Eukaryota</taxon>
        <taxon>Viridiplantae</taxon>
        <taxon>Streptophyta</taxon>
        <taxon>Embryophyta</taxon>
        <taxon>Tracheophyta</taxon>
        <taxon>Spermatophyta</taxon>
        <taxon>Magnoliopsida</taxon>
        <taxon>eudicotyledons</taxon>
        <taxon>Gunneridae</taxon>
        <taxon>Pentapetalae</taxon>
        <taxon>rosids</taxon>
        <taxon>Vitales</taxon>
        <taxon>Vitaceae</taxon>
        <taxon>Viteae</taxon>
        <taxon>Vitis</taxon>
    </lineage>
</organism>
<dbReference type="GO" id="GO:0005634">
    <property type="term" value="C:nucleus"/>
    <property type="evidence" value="ECO:0007669"/>
    <property type="project" value="UniProtKB-SubCell"/>
</dbReference>
<keyword evidence="2" id="KW-0479">Metal-binding</keyword>
<evidence type="ECO:0000256" key="9">
    <source>
        <dbReference type="SAM" id="MobiDB-lite"/>
    </source>
</evidence>
<keyword evidence="4" id="KW-0862">Zinc</keyword>
<keyword evidence="6" id="KW-0804">Transcription</keyword>
<dbReference type="InterPro" id="IPR013087">
    <property type="entry name" value="Znf_C2H2_type"/>
</dbReference>
<evidence type="ECO:0000256" key="7">
    <source>
        <dbReference type="ARBA" id="ARBA00023242"/>
    </source>
</evidence>
<evidence type="ECO:0000256" key="2">
    <source>
        <dbReference type="ARBA" id="ARBA00022723"/>
    </source>
</evidence>
<dbReference type="SUPFAM" id="SSF57667">
    <property type="entry name" value="beta-beta-alpha zinc fingers"/>
    <property type="match status" value="1"/>
</dbReference>